<proteinExistence type="inferred from homology"/>
<evidence type="ECO:0000256" key="2">
    <source>
        <dbReference type="ARBA" id="ARBA00012729"/>
    </source>
</evidence>
<dbReference type="Gene3D" id="3.20.20.80">
    <property type="entry name" value="Glycosidases"/>
    <property type="match status" value="1"/>
</dbReference>
<evidence type="ECO:0000256" key="5">
    <source>
        <dbReference type="ARBA" id="ARBA00023295"/>
    </source>
</evidence>
<dbReference type="GO" id="GO:0006032">
    <property type="term" value="P:chitin catabolic process"/>
    <property type="evidence" value="ECO:0007669"/>
    <property type="project" value="TreeGrafter"/>
</dbReference>
<dbReference type="Pfam" id="PF18962">
    <property type="entry name" value="Por_Secre_tail"/>
    <property type="match status" value="1"/>
</dbReference>
<dbReference type="Pfam" id="PF03422">
    <property type="entry name" value="CBM_6"/>
    <property type="match status" value="1"/>
</dbReference>
<keyword evidence="4 6" id="KW-0378">Hydrolase</keyword>
<dbReference type="InterPro" id="IPR050314">
    <property type="entry name" value="Glycosyl_Hydrlase_18"/>
</dbReference>
<evidence type="ECO:0000256" key="8">
    <source>
        <dbReference type="SAM" id="SignalP"/>
    </source>
</evidence>
<feature type="signal peptide" evidence="8">
    <location>
        <begin position="1"/>
        <end position="25"/>
    </location>
</feature>
<keyword evidence="12" id="KW-1185">Reference proteome</keyword>
<dbReference type="PROSITE" id="PS51175">
    <property type="entry name" value="CBM6"/>
    <property type="match status" value="1"/>
</dbReference>
<dbReference type="Gene3D" id="3.40.5.30">
    <property type="entry name" value="(Trans)glycosidases - domain 2"/>
    <property type="match status" value="1"/>
</dbReference>
<dbReference type="InterPro" id="IPR001579">
    <property type="entry name" value="Glyco_hydro_18_chit_AS"/>
</dbReference>
<reference evidence="11 12" key="1">
    <citation type="submission" date="2018-03" db="EMBL/GenBank/DDBJ databases">
        <title>Genomic Encyclopedia of Archaeal and Bacterial Type Strains, Phase II (KMG-II): from individual species to whole genera.</title>
        <authorList>
            <person name="Goeker M."/>
        </authorList>
    </citation>
    <scope>NUCLEOTIDE SEQUENCE [LARGE SCALE GENOMIC DNA]</scope>
    <source>
        <strain evidence="11 12">DSM 18107</strain>
    </source>
</reference>
<dbReference type="GO" id="GO:0030246">
    <property type="term" value="F:carbohydrate binding"/>
    <property type="evidence" value="ECO:0007669"/>
    <property type="project" value="InterPro"/>
</dbReference>
<dbReference type="RefSeq" id="WP_106602521.1">
    <property type="nucleotide sequence ID" value="NZ_PYGK01000005.1"/>
</dbReference>
<dbReference type="InterPro" id="IPR006584">
    <property type="entry name" value="Cellulose-bd_IV"/>
</dbReference>
<feature type="domain" description="CBM6" evidence="9">
    <location>
        <begin position="315"/>
        <end position="437"/>
    </location>
</feature>
<dbReference type="InterPro" id="IPR005084">
    <property type="entry name" value="CBM6"/>
</dbReference>
<dbReference type="Gene3D" id="2.60.120.260">
    <property type="entry name" value="Galactose-binding domain-like"/>
    <property type="match status" value="1"/>
</dbReference>
<dbReference type="PROSITE" id="PS01095">
    <property type="entry name" value="GH18_1"/>
    <property type="match status" value="1"/>
</dbReference>
<evidence type="ECO:0000259" key="10">
    <source>
        <dbReference type="PROSITE" id="PS51910"/>
    </source>
</evidence>
<dbReference type="PANTHER" id="PTHR11177">
    <property type="entry name" value="CHITINASE"/>
    <property type="match status" value="1"/>
</dbReference>
<dbReference type="InterPro" id="IPR017853">
    <property type="entry name" value="GH"/>
</dbReference>
<name>A0A2P8G9V3_9BACT</name>
<dbReference type="GO" id="GO:0005975">
    <property type="term" value="P:carbohydrate metabolic process"/>
    <property type="evidence" value="ECO:0007669"/>
    <property type="project" value="InterPro"/>
</dbReference>
<dbReference type="InterPro" id="IPR001223">
    <property type="entry name" value="Glyco_hydro18_cat"/>
</dbReference>
<dbReference type="GO" id="GO:0008843">
    <property type="term" value="F:endochitinase activity"/>
    <property type="evidence" value="ECO:0007669"/>
    <property type="project" value="UniProtKB-EC"/>
</dbReference>
<dbReference type="EMBL" id="PYGK01000005">
    <property type="protein sequence ID" value="PSL30665.1"/>
    <property type="molecule type" value="Genomic_DNA"/>
</dbReference>
<dbReference type="SMART" id="SM00636">
    <property type="entry name" value="Glyco_18"/>
    <property type="match status" value="1"/>
</dbReference>
<evidence type="ECO:0000259" key="9">
    <source>
        <dbReference type="PROSITE" id="PS51175"/>
    </source>
</evidence>
<dbReference type="InterPro" id="IPR026444">
    <property type="entry name" value="Secre_tail"/>
</dbReference>
<feature type="domain" description="GH18" evidence="10">
    <location>
        <begin position="27"/>
        <end position="304"/>
    </location>
</feature>
<keyword evidence="3 8" id="KW-0732">Signal</keyword>
<dbReference type="InterPro" id="IPR011583">
    <property type="entry name" value="Chitinase_II/V-like_cat"/>
</dbReference>
<dbReference type="OrthoDB" id="9775889at2"/>
<evidence type="ECO:0000256" key="7">
    <source>
        <dbReference type="RuleBase" id="RU004453"/>
    </source>
</evidence>
<evidence type="ECO:0000256" key="3">
    <source>
        <dbReference type="ARBA" id="ARBA00022729"/>
    </source>
</evidence>
<comment type="similarity">
    <text evidence="7">Belongs to the glycosyl hydrolase 18 family.</text>
</comment>
<dbReference type="GO" id="GO:0008061">
    <property type="term" value="F:chitin binding"/>
    <property type="evidence" value="ECO:0007669"/>
    <property type="project" value="InterPro"/>
</dbReference>
<feature type="chain" id="PRO_5015181811" description="chitinase" evidence="8">
    <location>
        <begin position="26"/>
        <end position="538"/>
    </location>
</feature>
<dbReference type="Pfam" id="PF00704">
    <property type="entry name" value="Glyco_hydro_18"/>
    <property type="match status" value="1"/>
</dbReference>
<sequence>MKTTKWIKACLLLAAGAFMSVQTFAQFKVVGYMPSWSGSVSAIQYSKLTHINYAFALPTSTGGLQAIENPSKLSSLVSSGHANGVKVLIAVGGWNNGDDGAFESLAANASYRTNFVNTMISFVNQYGLDGVDIDWEYPDNGASANNYLALMQQLSTALHNQGKLLTAAVVGTGGASILNGVFNVVDYLNLMAYDYNNYEHSTYNYASQSLSYWVGRGLPKAKAILGVPFYARPSWNSYATLLSQGASPNSDYFGSDYYNGIPTIKSKTNLAFDQGGGIMMWELSQDVNNANSLLSAIYQVKLDRSGTNPPPTGGTLIQAESYTSMSGVQTETCTDEGGGSNVGYIETGDWMAYANINFPTSGTYKVEYRVASQSTGGQLSLDLNAGATVLGYANIPVTGGWQTWTTVSHNVNVTAGTYALGIYAQSGGWNINWIRITKVSAAAAATVAATSQNALAFENKVAEKAPVLYPNPVATSLNLKGDFNQPGGIITIYDLTGKQVLNAKGGVSNIKVDGLPAGTYLLIYTKGDKKVTQKFVKE</sequence>
<dbReference type="SUPFAM" id="SSF51445">
    <property type="entry name" value="(Trans)glycosidases"/>
    <property type="match status" value="1"/>
</dbReference>
<dbReference type="SUPFAM" id="SSF49785">
    <property type="entry name" value="Galactose-binding domain-like"/>
    <property type="match status" value="1"/>
</dbReference>
<protein>
    <recommendedName>
        <fullName evidence="2">chitinase</fullName>
        <ecNumber evidence="2">3.2.1.14</ecNumber>
    </recommendedName>
</protein>
<dbReference type="InterPro" id="IPR008979">
    <property type="entry name" value="Galactose-bd-like_sf"/>
</dbReference>
<dbReference type="PANTHER" id="PTHR11177:SF317">
    <property type="entry name" value="CHITINASE 12-RELATED"/>
    <property type="match status" value="1"/>
</dbReference>
<dbReference type="GO" id="GO:0005576">
    <property type="term" value="C:extracellular region"/>
    <property type="evidence" value="ECO:0007669"/>
    <property type="project" value="TreeGrafter"/>
</dbReference>
<organism evidence="11 12">
    <name type="scientific">Chitinophaga ginsengisoli</name>
    <dbReference type="NCBI Taxonomy" id="363837"/>
    <lineage>
        <taxon>Bacteria</taxon>
        <taxon>Pseudomonadati</taxon>
        <taxon>Bacteroidota</taxon>
        <taxon>Chitinophagia</taxon>
        <taxon>Chitinophagales</taxon>
        <taxon>Chitinophagaceae</taxon>
        <taxon>Chitinophaga</taxon>
    </lineage>
</organism>
<dbReference type="PROSITE" id="PS51910">
    <property type="entry name" value="GH18_2"/>
    <property type="match status" value="1"/>
</dbReference>
<dbReference type="AlphaFoldDB" id="A0A2P8G9V3"/>
<keyword evidence="5 6" id="KW-0326">Glycosidase</keyword>
<dbReference type="NCBIfam" id="TIGR04183">
    <property type="entry name" value="Por_Secre_tail"/>
    <property type="match status" value="1"/>
</dbReference>
<dbReference type="CDD" id="cd04080">
    <property type="entry name" value="CBM6_cellulase-like"/>
    <property type="match status" value="1"/>
</dbReference>
<evidence type="ECO:0000313" key="12">
    <source>
        <dbReference type="Proteomes" id="UP000240978"/>
    </source>
</evidence>
<gene>
    <name evidence="11" type="ORF">CLV42_10526</name>
</gene>
<evidence type="ECO:0000256" key="6">
    <source>
        <dbReference type="RuleBase" id="RU000489"/>
    </source>
</evidence>
<comment type="caution">
    <text evidence="11">The sequence shown here is derived from an EMBL/GenBank/DDBJ whole genome shotgun (WGS) entry which is preliminary data.</text>
</comment>
<comment type="catalytic activity">
    <reaction evidence="1">
        <text>Random endo-hydrolysis of N-acetyl-beta-D-glucosaminide (1-&gt;4)-beta-linkages in chitin and chitodextrins.</text>
        <dbReference type="EC" id="3.2.1.14"/>
    </reaction>
</comment>
<evidence type="ECO:0000256" key="1">
    <source>
        <dbReference type="ARBA" id="ARBA00000822"/>
    </source>
</evidence>
<accession>A0A2P8G9V3</accession>
<evidence type="ECO:0000256" key="4">
    <source>
        <dbReference type="ARBA" id="ARBA00022801"/>
    </source>
</evidence>
<dbReference type="SMART" id="SM00606">
    <property type="entry name" value="CBD_IV"/>
    <property type="match status" value="1"/>
</dbReference>
<dbReference type="Proteomes" id="UP000240978">
    <property type="component" value="Unassembled WGS sequence"/>
</dbReference>
<evidence type="ECO:0000313" key="11">
    <source>
        <dbReference type="EMBL" id="PSL30665.1"/>
    </source>
</evidence>
<dbReference type="EC" id="3.2.1.14" evidence="2"/>